<dbReference type="EMBL" id="BAAAQQ010000007">
    <property type="protein sequence ID" value="GAA2121770.1"/>
    <property type="molecule type" value="Genomic_DNA"/>
</dbReference>
<dbReference type="CDD" id="cd00293">
    <property type="entry name" value="USP-like"/>
    <property type="match status" value="1"/>
</dbReference>
<evidence type="ECO:0000313" key="4">
    <source>
        <dbReference type="Proteomes" id="UP001500575"/>
    </source>
</evidence>
<protein>
    <submittedName>
        <fullName evidence="3">Universal stress protein</fullName>
    </submittedName>
</protein>
<dbReference type="Pfam" id="PF00582">
    <property type="entry name" value="Usp"/>
    <property type="match status" value="2"/>
</dbReference>
<sequence>MSKRDSAHVVVAVDGTPGSAGALRYGIQEAILRGVGLRLVHVSPGYSALASVDVSLDMVELPRIGNDILGRAAEQVREADPDVFVERMLVRGHRVAEIVDAAVDADLLVVGRESQQGVERLMFGAVTASVVARSHVDVVVVDPTWQARARVGDWHGRLVAAVKSQEHADALLADAFAVATERHLDLVVLHAWELPDAYLDLIEQRTEGARWRVEATEQLEQILATWRSRYPFVKVEVRVKHGHPASRIVEAGESADLLMLFRTPHRVPLWHLGTTARSVIAHSSTPVHLVCPARTRGQRDHADEVLLHGHQPVRAAGDWG</sequence>
<organism evidence="3 4">
    <name type="scientific">Nocardioides bigeumensis</name>
    <dbReference type="NCBI Taxonomy" id="433657"/>
    <lineage>
        <taxon>Bacteria</taxon>
        <taxon>Bacillati</taxon>
        <taxon>Actinomycetota</taxon>
        <taxon>Actinomycetes</taxon>
        <taxon>Propionibacteriales</taxon>
        <taxon>Nocardioidaceae</taxon>
        <taxon>Nocardioides</taxon>
    </lineage>
</organism>
<feature type="domain" description="UspA" evidence="2">
    <location>
        <begin position="157"/>
        <end position="290"/>
    </location>
</feature>
<dbReference type="RefSeq" id="WP_344303184.1">
    <property type="nucleotide sequence ID" value="NZ_BAAAQQ010000007.1"/>
</dbReference>
<dbReference type="PRINTS" id="PR01438">
    <property type="entry name" value="UNVRSLSTRESS"/>
</dbReference>
<accession>A0ABN2Y6E9</accession>
<dbReference type="InterPro" id="IPR006015">
    <property type="entry name" value="Universal_stress_UspA"/>
</dbReference>
<dbReference type="SUPFAM" id="SSF52402">
    <property type="entry name" value="Adenine nucleotide alpha hydrolases-like"/>
    <property type="match status" value="2"/>
</dbReference>
<evidence type="ECO:0000256" key="1">
    <source>
        <dbReference type="ARBA" id="ARBA00008791"/>
    </source>
</evidence>
<evidence type="ECO:0000259" key="2">
    <source>
        <dbReference type="Pfam" id="PF00582"/>
    </source>
</evidence>
<dbReference type="Gene3D" id="3.40.50.620">
    <property type="entry name" value="HUPs"/>
    <property type="match status" value="2"/>
</dbReference>
<keyword evidence="4" id="KW-1185">Reference proteome</keyword>
<dbReference type="InterPro" id="IPR014729">
    <property type="entry name" value="Rossmann-like_a/b/a_fold"/>
</dbReference>
<reference evidence="3 4" key="1">
    <citation type="journal article" date="2019" name="Int. J. Syst. Evol. Microbiol.">
        <title>The Global Catalogue of Microorganisms (GCM) 10K type strain sequencing project: providing services to taxonomists for standard genome sequencing and annotation.</title>
        <authorList>
            <consortium name="The Broad Institute Genomics Platform"/>
            <consortium name="The Broad Institute Genome Sequencing Center for Infectious Disease"/>
            <person name="Wu L."/>
            <person name="Ma J."/>
        </authorList>
    </citation>
    <scope>NUCLEOTIDE SEQUENCE [LARGE SCALE GENOMIC DNA]</scope>
    <source>
        <strain evidence="3 4">JCM 16021</strain>
    </source>
</reference>
<dbReference type="InterPro" id="IPR006016">
    <property type="entry name" value="UspA"/>
</dbReference>
<dbReference type="PANTHER" id="PTHR46268:SF6">
    <property type="entry name" value="UNIVERSAL STRESS PROTEIN UP12"/>
    <property type="match status" value="1"/>
</dbReference>
<gene>
    <name evidence="3" type="ORF">GCM10009843_16290</name>
</gene>
<dbReference type="Proteomes" id="UP001500575">
    <property type="component" value="Unassembled WGS sequence"/>
</dbReference>
<comment type="similarity">
    <text evidence="1">Belongs to the universal stress protein A family.</text>
</comment>
<proteinExistence type="inferred from homology"/>
<comment type="caution">
    <text evidence="3">The sequence shown here is derived from an EMBL/GenBank/DDBJ whole genome shotgun (WGS) entry which is preliminary data.</text>
</comment>
<name>A0ABN2Y6E9_9ACTN</name>
<dbReference type="PANTHER" id="PTHR46268">
    <property type="entry name" value="STRESS RESPONSE PROTEIN NHAX"/>
    <property type="match status" value="1"/>
</dbReference>
<evidence type="ECO:0000313" key="3">
    <source>
        <dbReference type="EMBL" id="GAA2121770.1"/>
    </source>
</evidence>
<feature type="domain" description="UspA" evidence="2">
    <location>
        <begin position="8"/>
        <end position="141"/>
    </location>
</feature>